<organism evidence="2 3">
    <name type="scientific">Pomacea canaliculata</name>
    <name type="common">Golden apple snail</name>
    <dbReference type="NCBI Taxonomy" id="400727"/>
    <lineage>
        <taxon>Eukaryota</taxon>
        <taxon>Metazoa</taxon>
        <taxon>Spiralia</taxon>
        <taxon>Lophotrochozoa</taxon>
        <taxon>Mollusca</taxon>
        <taxon>Gastropoda</taxon>
        <taxon>Caenogastropoda</taxon>
        <taxon>Architaenioglossa</taxon>
        <taxon>Ampullarioidea</taxon>
        <taxon>Ampullariidae</taxon>
        <taxon>Pomacea</taxon>
    </lineage>
</organism>
<sequence>MPRSGRSRDNVDEEELDSTFARTKAEGEALGLKGVELVNYIKEQRQAEAEAEQRRQQAEAEAEQRRLQAEAEAEQRRLHAEAEAEERRLQTEERRTVRGPMQILKELWTKEEENEEKRTTFQYIVDLRNRIEDTCRLARENLRTAAGKQALHFNKRAKPRCFKVGDQVLILLPTKNNKLQMCWKGPYVITDRINECDYKISIGEKEKIYHANILKEYVSRTQDTGETHIVEESWSTTKNIRQTCLGKRQLYR</sequence>
<protein>
    <submittedName>
        <fullName evidence="2">Uncharacterized protein</fullName>
    </submittedName>
</protein>
<evidence type="ECO:0000256" key="1">
    <source>
        <dbReference type="SAM" id="MobiDB-lite"/>
    </source>
</evidence>
<dbReference type="EMBL" id="PZQS01000007">
    <property type="protein sequence ID" value="PVD27371.1"/>
    <property type="molecule type" value="Genomic_DNA"/>
</dbReference>
<dbReference type="Proteomes" id="UP000245119">
    <property type="component" value="Linkage Group LG7"/>
</dbReference>
<feature type="compositionally biased region" description="Basic and acidic residues" evidence="1">
    <location>
        <begin position="1"/>
        <end position="10"/>
    </location>
</feature>
<name>A0A2T7P1S0_POMCA</name>
<feature type="region of interest" description="Disordered" evidence="1">
    <location>
        <begin position="1"/>
        <end position="27"/>
    </location>
</feature>
<reference evidence="2 3" key="1">
    <citation type="submission" date="2018-04" db="EMBL/GenBank/DDBJ databases">
        <title>The genome of golden apple snail Pomacea canaliculata provides insight into stress tolerance and invasive adaptation.</title>
        <authorList>
            <person name="Liu C."/>
            <person name="Liu B."/>
            <person name="Ren Y."/>
            <person name="Zhang Y."/>
            <person name="Wang H."/>
            <person name="Li S."/>
            <person name="Jiang F."/>
            <person name="Yin L."/>
            <person name="Zhang G."/>
            <person name="Qian W."/>
            <person name="Fan W."/>
        </authorList>
    </citation>
    <scope>NUCLEOTIDE SEQUENCE [LARGE SCALE GENOMIC DNA]</scope>
    <source>
        <strain evidence="2">SZHN2017</strain>
        <tissue evidence="2">Muscle</tissue>
    </source>
</reference>
<dbReference type="OrthoDB" id="10051443at2759"/>
<gene>
    <name evidence="2" type="ORF">C0Q70_12529</name>
</gene>
<keyword evidence="3" id="KW-1185">Reference proteome</keyword>
<accession>A0A2T7P1S0</accession>
<evidence type="ECO:0000313" key="2">
    <source>
        <dbReference type="EMBL" id="PVD27371.1"/>
    </source>
</evidence>
<proteinExistence type="predicted"/>
<dbReference type="AlphaFoldDB" id="A0A2T7P1S0"/>
<feature type="region of interest" description="Disordered" evidence="1">
    <location>
        <begin position="45"/>
        <end position="94"/>
    </location>
</feature>
<dbReference type="STRING" id="400727.A0A2T7P1S0"/>
<comment type="caution">
    <text evidence="2">The sequence shown here is derived from an EMBL/GenBank/DDBJ whole genome shotgun (WGS) entry which is preliminary data.</text>
</comment>
<evidence type="ECO:0000313" key="3">
    <source>
        <dbReference type="Proteomes" id="UP000245119"/>
    </source>
</evidence>